<protein>
    <submittedName>
        <fullName evidence="2">Uncharacterized protein</fullName>
    </submittedName>
</protein>
<sequence length="87" mass="9442">MVLIVRCFKCGQQDVRLIVGGRSIIHARCHSCGANLLEEVMEFEAEIEAAATGSLHTTAEHQAVSRPSKDTSSLEEKTSTVVTDDEP</sequence>
<dbReference type="EMBL" id="CP030032">
    <property type="protein sequence ID" value="AWV90276.1"/>
    <property type="molecule type" value="Genomic_DNA"/>
</dbReference>
<organism evidence="2 3">
    <name type="scientific">Bradymonas sediminis</name>
    <dbReference type="NCBI Taxonomy" id="1548548"/>
    <lineage>
        <taxon>Bacteria</taxon>
        <taxon>Deltaproteobacteria</taxon>
        <taxon>Bradymonadales</taxon>
        <taxon>Bradymonadaceae</taxon>
        <taxon>Bradymonas</taxon>
    </lineage>
</organism>
<dbReference type="Proteomes" id="UP000249799">
    <property type="component" value="Chromosome"/>
</dbReference>
<dbReference type="RefSeq" id="WP_111335606.1">
    <property type="nucleotide sequence ID" value="NZ_CP030032.1"/>
</dbReference>
<evidence type="ECO:0000313" key="3">
    <source>
        <dbReference type="Proteomes" id="UP000249799"/>
    </source>
</evidence>
<dbReference type="KEGG" id="bsed:DN745_13420"/>
<reference evidence="2 3" key="1">
    <citation type="submission" date="2018-06" db="EMBL/GenBank/DDBJ databases">
        <title>Lujinxingia sediminis gen. nov. sp. nov., a new facultative anaerobic member of the class Deltaproteobacteria, and proposal of Lujinxingaceae fam. nov.</title>
        <authorList>
            <person name="Guo L.-Y."/>
            <person name="Li C.-M."/>
            <person name="Wang S."/>
            <person name="Du Z.-J."/>
        </authorList>
    </citation>
    <scope>NUCLEOTIDE SEQUENCE [LARGE SCALE GENOMIC DNA]</scope>
    <source>
        <strain evidence="2 3">FA350</strain>
    </source>
</reference>
<feature type="region of interest" description="Disordered" evidence="1">
    <location>
        <begin position="54"/>
        <end position="87"/>
    </location>
</feature>
<keyword evidence="3" id="KW-1185">Reference proteome</keyword>
<name>A0A2Z4FNH0_9DELT</name>
<dbReference type="OrthoDB" id="5519250at2"/>
<accession>A0A2Z4FNH0</accession>
<dbReference type="AlphaFoldDB" id="A0A2Z4FNH0"/>
<proteinExistence type="predicted"/>
<evidence type="ECO:0000313" key="2">
    <source>
        <dbReference type="EMBL" id="AWV90276.1"/>
    </source>
</evidence>
<gene>
    <name evidence="2" type="ORF">DN745_13420</name>
</gene>
<evidence type="ECO:0000256" key="1">
    <source>
        <dbReference type="SAM" id="MobiDB-lite"/>
    </source>
</evidence>
<feature type="compositionally biased region" description="Basic and acidic residues" evidence="1">
    <location>
        <begin position="67"/>
        <end position="78"/>
    </location>
</feature>